<name>A0ABQ7E2K4_BRACR</name>
<dbReference type="Proteomes" id="UP000266723">
    <property type="component" value="Unassembled WGS sequence"/>
</dbReference>
<reference evidence="3 4" key="1">
    <citation type="journal article" date="2020" name="BMC Genomics">
        <title>Intraspecific diversification of the crop wild relative Brassica cretica Lam. using demographic model selection.</title>
        <authorList>
            <person name="Kioukis A."/>
            <person name="Michalopoulou V.A."/>
            <person name="Briers L."/>
            <person name="Pirintsos S."/>
            <person name="Studholme D.J."/>
            <person name="Pavlidis P."/>
            <person name="Sarris P.F."/>
        </authorList>
    </citation>
    <scope>NUCLEOTIDE SEQUENCE [LARGE SCALE GENOMIC DNA]</scope>
    <source>
        <strain evidence="4">cv. PFS-1207/04</strain>
    </source>
</reference>
<feature type="region of interest" description="Disordered" evidence="1">
    <location>
        <begin position="1"/>
        <end position="22"/>
    </location>
</feature>
<evidence type="ECO:0000313" key="4">
    <source>
        <dbReference type="Proteomes" id="UP000266723"/>
    </source>
</evidence>
<evidence type="ECO:0000313" key="3">
    <source>
        <dbReference type="EMBL" id="KAF3591449.1"/>
    </source>
</evidence>
<gene>
    <name evidence="3" type="ORF">DY000_02022140</name>
</gene>
<sequence length="142" mass="15856">MGSTPPQGVESPPPPLPVTNISSSHVLDRASPWSKNPEADVLPKINVVDSVASIQIPDEVFANPESLWRRFVVRHFIGDAPHVGSIHATVNRIWMSSRDGSKIDVQFIEKNIVLFQIENAHLRARVIWRRYWHVAGVPLGSL</sequence>
<dbReference type="Pfam" id="PF14111">
    <property type="entry name" value="DUF4283"/>
    <property type="match status" value="1"/>
</dbReference>
<feature type="domain" description="DUF4283" evidence="2">
    <location>
        <begin position="66"/>
        <end position="139"/>
    </location>
</feature>
<evidence type="ECO:0000259" key="2">
    <source>
        <dbReference type="Pfam" id="PF14111"/>
    </source>
</evidence>
<dbReference type="InterPro" id="IPR025558">
    <property type="entry name" value="DUF4283"/>
</dbReference>
<protein>
    <recommendedName>
        <fullName evidence="2">DUF4283 domain-containing protein</fullName>
    </recommendedName>
</protein>
<evidence type="ECO:0000256" key="1">
    <source>
        <dbReference type="SAM" id="MobiDB-lite"/>
    </source>
</evidence>
<keyword evidence="4" id="KW-1185">Reference proteome</keyword>
<dbReference type="EMBL" id="QGKV02000299">
    <property type="protein sequence ID" value="KAF3591449.1"/>
    <property type="molecule type" value="Genomic_DNA"/>
</dbReference>
<organism evidence="3 4">
    <name type="scientific">Brassica cretica</name>
    <name type="common">Mustard</name>
    <dbReference type="NCBI Taxonomy" id="69181"/>
    <lineage>
        <taxon>Eukaryota</taxon>
        <taxon>Viridiplantae</taxon>
        <taxon>Streptophyta</taxon>
        <taxon>Embryophyta</taxon>
        <taxon>Tracheophyta</taxon>
        <taxon>Spermatophyta</taxon>
        <taxon>Magnoliopsida</taxon>
        <taxon>eudicotyledons</taxon>
        <taxon>Gunneridae</taxon>
        <taxon>Pentapetalae</taxon>
        <taxon>rosids</taxon>
        <taxon>malvids</taxon>
        <taxon>Brassicales</taxon>
        <taxon>Brassicaceae</taxon>
        <taxon>Brassiceae</taxon>
        <taxon>Brassica</taxon>
    </lineage>
</organism>
<proteinExistence type="predicted"/>
<accession>A0ABQ7E2K4</accession>
<comment type="caution">
    <text evidence="3">The sequence shown here is derived from an EMBL/GenBank/DDBJ whole genome shotgun (WGS) entry which is preliminary data.</text>
</comment>